<protein>
    <submittedName>
        <fullName evidence="2">Unnamed protein product</fullName>
    </submittedName>
</protein>
<feature type="compositionally biased region" description="Basic and acidic residues" evidence="1">
    <location>
        <begin position="372"/>
        <end position="398"/>
    </location>
</feature>
<dbReference type="OrthoDB" id="163343at2759"/>
<evidence type="ECO:0000256" key="1">
    <source>
        <dbReference type="SAM" id="MobiDB-lite"/>
    </source>
</evidence>
<organism evidence="2 3">
    <name type="scientific">Phytophthora lilii</name>
    <dbReference type="NCBI Taxonomy" id="2077276"/>
    <lineage>
        <taxon>Eukaryota</taxon>
        <taxon>Sar</taxon>
        <taxon>Stramenopiles</taxon>
        <taxon>Oomycota</taxon>
        <taxon>Peronosporomycetes</taxon>
        <taxon>Peronosporales</taxon>
        <taxon>Peronosporaceae</taxon>
        <taxon>Phytophthora</taxon>
    </lineage>
</organism>
<comment type="caution">
    <text evidence="2">The sequence shown here is derived from an EMBL/GenBank/DDBJ whole genome shotgun (WGS) entry which is preliminary data.</text>
</comment>
<name>A0A9W6TUI7_9STRA</name>
<feature type="compositionally biased region" description="Acidic residues" evidence="1">
    <location>
        <begin position="165"/>
        <end position="175"/>
    </location>
</feature>
<feature type="compositionally biased region" description="Basic residues" evidence="1">
    <location>
        <begin position="206"/>
        <end position="228"/>
    </location>
</feature>
<gene>
    <name evidence="2" type="ORF">Plil01_000744300</name>
</gene>
<feature type="compositionally biased region" description="Low complexity" evidence="1">
    <location>
        <begin position="230"/>
        <end position="258"/>
    </location>
</feature>
<evidence type="ECO:0000313" key="2">
    <source>
        <dbReference type="EMBL" id="GMF19478.1"/>
    </source>
</evidence>
<keyword evidence="3" id="KW-1185">Reference proteome</keyword>
<sequence length="398" mass="45167">MDVFRLAPPRSDPITRPFTILLRTTQASKKTHKQQIKSPPSDPITTMFSSWDLVRPRFWYPMSSLEQSMMELEQMSDLMMRPRFPFGMQREVLGAPNFMGDEDDSDDSGDDFFVDLPVVARKYKPTALQLEVVPEVSPQQEKDDDEEEVLMDVVCDCHAKADTDSSTDMEVDDEGSEKQDQITFNTDHEKPSHEKPSKSSNNSAKTNRKAKRQNKNKKHNKQLRKHSYKVSPSSERSVSVPPNAEHSTYSSYSFSNSSVVDDKGRRVTTMRRRYEDSTGRLKAVHEREIDGKKLRTTWSRKSNEDEGTHESICSSGSPEEFEALWQQTPFGEAQKKTVKSQLQSESDVEREVASTAAALEDTSMSETSVKAVAKEETKDDKSPTEKSDEGKNVEKKSS</sequence>
<dbReference type="EMBL" id="BSXW01000345">
    <property type="protein sequence ID" value="GMF19478.1"/>
    <property type="molecule type" value="Genomic_DNA"/>
</dbReference>
<accession>A0A9W6TUI7</accession>
<feature type="compositionally biased region" description="Basic and acidic residues" evidence="1">
    <location>
        <begin position="176"/>
        <end position="197"/>
    </location>
</feature>
<proteinExistence type="predicted"/>
<dbReference type="Proteomes" id="UP001165083">
    <property type="component" value="Unassembled WGS sequence"/>
</dbReference>
<reference evidence="2" key="1">
    <citation type="submission" date="2023-04" db="EMBL/GenBank/DDBJ databases">
        <title>Phytophthora lilii NBRC 32176.</title>
        <authorList>
            <person name="Ichikawa N."/>
            <person name="Sato H."/>
            <person name="Tonouchi N."/>
        </authorList>
    </citation>
    <scope>NUCLEOTIDE SEQUENCE</scope>
    <source>
        <strain evidence="2">NBRC 32176</strain>
    </source>
</reference>
<evidence type="ECO:0000313" key="3">
    <source>
        <dbReference type="Proteomes" id="UP001165083"/>
    </source>
</evidence>
<feature type="region of interest" description="Disordered" evidence="1">
    <location>
        <begin position="161"/>
        <end position="282"/>
    </location>
</feature>
<feature type="region of interest" description="Disordered" evidence="1">
    <location>
        <begin position="297"/>
        <end position="398"/>
    </location>
</feature>
<dbReference type="AlphaFoldDB" id="A0A9W6TUI7"/>
<feature type="compositionally biased region" description="Basic and acidic residues" evidence="1">
    <location>
        <begin position="272"/>
        <end position="282"/>
    </location>
</feature>